<sequence length="19" mass="1971">MPPLPSGFAIVSSTAETEH</sequence>
<evidence type="ECO:0000313" key="2">
    <source>
        <dbReference type="Proteomes" id="UP000044602"/>
    </source>
</evidence>
<protein>
    <submittedName>
        <fullName evidence="1">Uncharacterized protein</fullName>
    </submittedName>
</protein>
<evidence type="ECO:0000313" key="1">
    <source>
        <dbReference type="EMBL" id="CRK25716.1"/>
    </source>
</evidence>
<reference evidence="1 2" key="1">
    <citation type="submission" date="2015-05" db="EMBL/GenBank/DDBJ databases">
        <authorList>
            <person name="Wang D.B."/>
            <person name="Wang M."/>
        </authorList>
    </citation>
    <scope>NUCLEOTIDE SEQUENCE [LARGE SCALE GENOMIC DNA]</scope>
    <source>
        <strain evidence="1">VL1</strain>
    </source>
</reference>
<proteinExistence type="predicted"/>
<accession>A0A0G4LUG7</accession>
<keyword evidence="2" id="KW-1185">Reference proteome</keyword>
<dbReference type="Proteomes" id="UP000044602">
    <property type="component" value="Unassembled WGS sequence"/>
</dbReference>
<gene>
    <name evidence="1" type="ORF">BN1708_014287</name>
</gene>
<feature type="non-terminal residue" evidence="1">
    <location>
        <position position="19"/>
    </location>
</feature>
<dbReference type="EMBL" id="CVQH01019335">
    <property type="protein sequence ID" value="CRK25716.1"/>
    <property type="molecule type" value="Genomic_DNA"/>
</dbReference>
<organism evidence="1 2">
    <name type="scientific">Verticillium longisporum</name>
    <name type="common">Verticillium dahliae var. longisporum</name>
    <dbReference type="NCBI Taxonomy" id="100787"/>
    <lineage>
        <taxon>Eukaryota</taxon>
        <taxon>Fungi</taxon>
        <taxon>Dikarya</taxon>
        <taxon>Ascomycota</taxon>
        <taxon>Pezizomycotina</taxon>
        <taxon>Sordariomycetes</taxon>
        <taxon>Hypocreomycetidae</taxon>
        <taxon>Glomerellales</taxon>
        <taxon>Plectosphaerellaceae</taxon>
        <taxon>Verticillium</taxon>
    </lineage>
</organism>
<dbReference type="AlphaFoldDB" id="A0A0G4LUG7"/>
<name>A0A0G4LUG7_VERLO</name>